<dbReference type="InterPro" id="IPR036397">
    <property type="entry name" value="RNaseH_sf"/>
</dbReference>
<feature type="domain" description="Integrase catalytic" evidence="1">
    <location>
        <begin position="311"/>
        <end position="477"/>
    </location>
</feature>
<dbReference type="InterPro" id="IPR012337">
    <property type="entry name" value="RNaseH-like_sf"/>
</dbReference>
<dbReference type="Proteomes" id="UP001174136">
    <property type="component" value="Unassembled WGS sequence"/>
</dbReference>
<comment type="caution">
    <text evidence="2">The sequence shown here is derived from an EMBL/GenBank/DDBJ whole genome shotgun (WGS) entry which is preliminary data.</text>
</comment>
<dbReference type="Pfam" id="PF05380">
    <property type="entry name" value="Peptidase_A17"/>
    <property type="match status" value="1"/>
</dbReference>
<dbReference type="InterPro" id="IPR041588">
    <property type="entry name" value="Integrase_H2C2"/>
</dbReference>
<dbReference type="PANTHER" id="PTHR47331:SF3">
    <property type="match status" value="1"/>
</dbReference>
<accession>A0AA47MSQ2</accession>
<dbReference type="GO" id="GO:0015074">
    <property type="term" value="P:DNA integration"/>
    <property type="evidence" value="ECO:0007669"/>
    <property type="project" value="InterPro"/>
</dbReference>
<protein>
    <recommendedName>
        <fullName evidence="1">Integrase catalytic domain-containing protein</fullName>
    </recommendedName>
</protein>
<reference evidence="2" key="1">
    <citation type="journal article" date="2023" name="Front. Mar. Sci.">
        <title>A new Merluccius polli reference genome to investigate the effects of global change in West African waters.</title>
        <authorList>
            <person name="Mateo J.L."/>
            <person name="Blanco-Fernandez C."/>
            <person name="Garcia-Vazquez E."/>
            <person name="Machado-Schiaffino G."/>
        </authorList>
    </citation>
    <scope>NUCLEOTIDE SEQUENCE</scope>
    <source>
        <strain evidence="2">C29</strain>
        <tissue evidence="2">Fin</tissue>
    </source>
</reference>
<dbReference type="Pfam" id="PF17921">
    <property type="entry name" value="Integrase_H2C2"/>
    <property type="match status" value="1"/>
</dbReference>
<proteinExistence type="predicted"/>
<organism evidence="2 3">
    <name type="scientific">Merluccius polli</name>
    <name type="common">Benguela hake</name>
    <name type="synonym">Merluccius cadenati</name>
    <dbReference type="NCBI Taxonomy" id="89951"/>
    <lineage>
        <taxon>Eukaryota</taxon>
        <taxon>Metazoa</taxon>
        <taxon>Chordata</taxon>
        <taxon>Craniata</taxon>
        <taxon>Vertebrata</taxon>
        <taxon>Euteleostomi</taxon>
        <taxon>Actinopterygii</taxon>
        <taxon>Neopterygii</taxon>
        <taxon>Teleostei</taxon>
        <taxon>Neoteleostei</taxon>
        <taxon>Acanthomorphata</taxon>
        <taxon>Zeiogadaria</taxon>
        <taxon>Gadariae</taxon>
        <taxon>Gadiformes</taxon>
        <taxon>Gadoidei</taxon>
        <taxon>Merlucciidae</taxon>
        <taxon>Merluccius</taxon>
    </lineage>
</organism>
<dbReference type="SUPFAM" id="SSF53098">
    <property type="entry name" value="Ribonuclease H-like"/>
    <property type="match status" value="1"/>
</dbReference>
<dbReference type="PROSITE" id="PS50994">
    <property type="entry name" value="INTEGRASE"/>
    <property type="match status" value="1"/>
</dbReference>
<dbReference type="EMBL" id="JAOPHQ010002855">
    <property type="protein sequence ID" value="KAK0145451.1"/>
    <property type="molecule type" value="Genomic_DNA"/>
</dbReference>
<evidence type="ECO:0000313" key="2">
    <source>
        <dbReference type="EMBL" id="KAK0145451.1"/>
    </source>
</evidence>
<dbReference type="GO" id="GO:0003676">
    <property type="term" value="F:nucleic acid binding"/>
    <property type="evidence" value="ECO:0007669"/>
    <property type="project" value="InterPro"/>
</dbReference>
<dbReference type="InterPro" id="IPR008042">
    <property type="entry name" value="Retrotrans_Pao"/>
</dbReference>
<dbReference type="Gene3D" id="3.30.420.10">
    <property type="entry name" value="Ribonuclease H-like superfamily/Ribonuclease H"/>
    <property type="match status" value="1"/>
</dbReference>
<evidence type="ECO:0000313" key="3">
    <source>
        <dbReference type="Proteomes" id="UP001174136"/>
    </source>
</evidence>
<name>A0AA47MSQ2_MERPO</name>
<sequence>MALKEQPHTRRGILSVVSSIYDPLGFLAPLTLSAKLILQDLCRRSIGWDDQFATTLQQQWIKWLKKLERVTAFAMDRCLKPPDFGQPTHCQLHHFSDASERGYGTVTYLRMQNNHNHNGWIEGPEFLQKAEEAWPVNILDSSIAADDPEVKKELMVNAVIVEDTQTATQRLMSYFSDWNRLKRSVAWFLKIGKVLQEMERFPGNRKGFPALSSGKCEVKKQSRIYKLDPILKDGLLRVGGRLSKAAMPEETKHPVILSKDQRVSSLIVKHIHEQLGHSGRNHVLSRLRRKYWITSANTATRKILSNCGFCRHHKGKLGEQKMADLPVERIIPDLPPFTNVGVDYFGPIKVKRGRSLEKRYGSSTFGSCVLIGYRRGQVSHLRSDNGTNFIGAERELREALAALNHSKIQDAFLQEGIKWSFNPPTASHHGGVWERIIRMVRQILTSVLHQQTLNDEGFHTVLCEVESILNDRPITMI</sequence>
<dbReference type="AlphaFoldDB" id="A0AA47MSQ2"/>
<dbReference type="InterPro" id="IPR001584">
    <property type="entry name" value="Integrase_cat-core"/>
</dbReference>
<dbReference type="PANTHER" id="PTHR47331">
    <property type="entry name" value="PHD-TYPE DOMAIN-CONTAINING PROTEIN"/>
    <property type="match status" value="1"/>
</dbReference>
<keyword evidence="3" id="KW-1185">Reference proteome</keyword>
<gene>
    <name evidence="2" type="ORF">N1851_015639</name>
</gene>
<evidence type="ECO:0000259" key="1">
    <source>
        <dbReference type="PROSITE" id="PS50994"/>
    </source>
</evidence>
<dbReference type="Gene3D" id="1.10.340.70">
    <property type="match status" value="1"/>
</dbReference>